<keyword evidence="2" id="KW-0812">Transmembrane</keyword>
<dbReference type="InParanoid" id="A0A1X7VSI9"/>
<protein>
    <recommendedName>
        <fullName evidence="7">Protein-tyrosine-phosphatase</fullName>
    </recommendedName>
</protein>
<dbReference type="PANTHER" id="PTHR45889:SF8">
    <property type="entry name" value="IG-LIKE DOMAIN-CONTAINING PROTEIN"/>
    <property type="match status" value="1"/>
</dbReference>
<dbReference type="InterPro" id="IPR013783">
    <property type="entry name" value="Ig-like_fold"/>
</dbReference>
<feature type="domain" description="Ig-like" evidence="4">
    <location>
        <begin position="625"/>
        <end position="740"/>
    </location>
</feature>
<dbReference type="InterPro" id="IPR036116">
    <property type="entry name" value="FN3_sf"/>
</dbReference>
<dbReference type="InterPro" id="IPR007110">
    <property type="entry name" value="Ig-like_dom"/>
</dbReference>
<feature type="domain" description="Ig-like" evidence="4">
    <location>
        <begin position="52"/>
        <end position="134"/>
    </location>
</feature>
<dbReference type="CDD" id="cd00096">
    <property type="entry name" value="Ig"/>
    <property type="match status" value="1"/>
</dbReference>
<reference evidence="6" key="1">
    <citation type="submission" date="2017-05" db="UniProtKB">
        <authorList>
            <consortium name="EnsemblMetazoa"/>
        </authorList>
    </citation>
    <scope>IDENTIFICATION</scope>
</reference>
<accession>A0A1X7VSI9</accession>
<dbReference type="SMART" id="SM00060">
    <property type="entry name" value="FN3"/>
    <property type="match status" value="5"/>
</dbReference>
<feature type="domain" description="Fibronectin type-III" evidence="5">
    <location>
        <begin position="1525"/>
        <end position="1631"/>
    </location>
</feature>
<dbReference type="PROSITE" id="PS50853">
    <property type="entry name" value="FN3"/>
    <property type="match status" value="4"/>
</dbReference>
<keyword evidence="2" id="KW-0472">Membrane</keyword>
<feature type="domain" description="Ig-like" evidence="4">
    <location>
        <begin position="385"/>
        <end position="494"/>
    </location>
</feature>
<dbReference type="SMART" id="SM00409">
    <property type="entry name" value="IG"/>
    <property type="match status" value="9"/>
</dbReference>
<evidence type="ECO:0000313" key="6">
    <source>
        <dbReference type="EnsemblMetazoa" id="Aqu2.1.43057_001"/>
    </source>
</evidence>
<evidence type="ECO:0000259" key="4">
    <source>
        <dbReference type="PROSITE" id="PS50835"/>
    </source>
</evidence>
<feature type="domain" description="Fibronectin type-III" evidence="5">
    <location>
        <begin position="1213"/>
        <end position="1310"/>
    </location>
</feature>
<proteinExistence type="predicted"/>
<name>A0A1X7VSI9_AMPQE</name>
<feature type="chain" id="PRO_5012824156" description="Protein-tyrosine-phosphatase" evidence="3">
    <location>
        <begin position="18"/>
        <end position="1768"/>
    </location>
</feature>
<organism evidence="6">
    <name type="scientific">Amphimedon queenslandica</name>
    <name type="common">Sponge</name>
    <dbReference type="NCBI Taxonomy" id="400682"/>
    <lineage>
        <taxon>Eukaryota</taxon>
        <taxon>Metazoa</taxon>
        <taxon>Porifera</taxon>
        <taxon>Demospongiae</taxon>
        <taxon>Heteroscleromorpha</taxon>
        <taxon>Haplosclerida</taxon>
        <taxon>Niphatidae</taxon>
        <taxon>Amphimedon</taxon>
    </lineage>
</organism>
<feature type="domain" description="Ig-like" evidence="4">
    <location>
        <begin position="152"/>
        <end position="265"/>
    </location>
</feature>
<dbReference type="eggNOG" id="KOG3510">
    <property type="taxonomic scope" value="Eukaryota"/>
</dbReference>
<feature type="domain" description="Ig-like" evidence="4">
    <location>
        <begin position="853"/>
        <end position="960"/>
    </location>
</feature>
<dbReference type="OrthoDB" id="10039395at2759"/>
<dbReference type="InterPro" id="IPR013151">
    <property type="entry name" value="Immunoglobulin_dom"/>
</dbReference>
<dbReference type="Pfam" id="PF00047">
    <property type="entry name" value="ig"/>
    <property type="match status" value="2"/>
</dbReference>
<feature type="domain" description="Ig-like" evidence="4">
    <location>
        <begin position="289"/>
        <end position="379"/>
    </location>
</feature>
<evidence type="ECO:0000256" key="2">
    <source>
        <dbReference type="SAM" id="Phobius"/>
    </source>
</evidence>
<feature type="region of interest" description="Disordered" evidence="1">
    <location>
        <begin position="1740"/>
        <end position="1768"/>
    </location>
</feature>
<dbReference type="InterPro" id="IPR003961">
    <property type="entry name" value="FN3_dom"/>
</dbReference>
<dbReference type="Gene3D" id="2.60.40.10">
    <property type="entry name" value="Immunoglobulins"/>
    <property type="match status" value="9"/>
</dbReference>
<dbReference type="InterPro" id="IPR003599">
    <property type="entry name" value="Ig_sub"/>
</dbReference>
<keyword evidence="3" id="KW-0732">Signal</keyword>
<dbReference type="Pfam" id="PF00041">
    <property type="entry name" value="fn3"/>
    <property type="match status" value="3"/>
</dbReference>
<dbReference type="InterPro" id="IPR036179">
    <property type="entry name" value="Ig-like_dom_sf"/>
</dbReference>
<dbReference type="SMART" id="SM00408">
    <property type="entry name" value="IGc2"/>
    <property type="match status" value="5"/>
</dbReference>
<dbReference type="PANTHER" id="PTHR45889">
    <property type="entry name" value="IG-LIKE DOMAIN-CONTAINING PROTEIN"/>
    <property type="match status" value="1"/>
</dbReference>
<evidence type="ECO:0000256" key="3">
    <source>
        <dbReference type="SAM" id="SignalP"/>
    </source>
</evidence>
<feature type="domain" description="Fibronectin type-III" evidence="5">
    <location>
        <begin position="1422"/>
        <end position="1520"/>
    </location>
</feature>
<sequence length="1768" mass="191408">MMFWLFLLAQHVAVLSGQQSGFLPLHSATGQSSSLNIFSAKVWSSVSTYPVPNITFTTATGRSLGESLTFNCTVDVLDGLYNINVNISIKKNERLVASATGTGDTTAMITIDSLRVSDAGDYQCIVNITQPDIDYEFNGIESTKVILTLPTPSVVVEYNATRHLVDGKLAEGQFLDIICIADISQYIDTSVSITMSWRRDNTVLTNGSDFTISPPVMTNNQYIGVLHINSLRDERDNGASYNCSVSVTPNTPFIIAGNDNSSAVTFTVARFDINHVDISICIPSVPVAGDLFNLSCVIVVPPNFVKSLTSVRWTCDLEASQDVTSENNDATLVPVVRNGNIFTSVLMLDPVKTTDARRYYCQATILVFGSVDRTDKDISVQISSPSVSIVADPPTGPIYESTGYSLTCTARVNTTIVNTPVTASVVWTDPRGNVIPTNDARRQVIPPTGDNNYFVSMLLFQPIDTGRNNDEGTYTCQMIIDSGNSLIASSQPTNATLAVTLESLPLMTVNFSSVGSIEVGQSLTITCTIETVERLVVTPLITFMKMNDTEVLPNLNMQYTITTDDTGSITNYTLILDPVRFEDAGMYACMAEFNVTGFNNTNDPNTATYDYQEASDVFNLILDFPPVVVTMSKEHDDRLYAGTSFFIKCDILLDPLVTIPVTVTNQWTRDDTNVPMGSSDATITESLNVISALHFSATLMFYPLDNADDSGMYTCNVEVTAPNSYIYIKNPSSNANITITVIATPRPAVEIVTMGMAKLGEEYMLNCTVTVVDRLIVSPIMLWTKKSANNVISIPPVLKNVSKVKSSLNLIFRSLNTSDAGLYTCEASINVIQISVVTRSNEFSSIVLQIPIPFANISQSRISNFLAGSNLILTCDISVDPNVDTPFTVNLTWNMTDQQIMNNSDMGNNGHPDSMMLADTDRVNISSIKMRSGFNEYKSTVNFTTLSSTEDSGTYTCIVTIVPAIAYEYQYVMTSDTIYVNSSFTVTDLTIGGLSASPDSFLGLETSCLDSNPYDNFTLTCTATKPTIVIPNLVVAWTHNGTIVTGAVTTTHMVENTTTTTVTNALSFSNSRSSDSGTYRCTASIAIPDSTNITTNEESTVTIRSQSLPVPATNVTATPGATTAALSFIIPNIAYTPETYSVKYTGAILQTTEATSIIKKSSSNISAINTEFMIMLTGLEEDNTYAYTVDSINCLGTTSTAEMSFRTLPTLPAASPMDCANITFLPSNVTLTWIAPALRDQNGAPVGYNLTCINNNGVSVNKLNATQTSMSTSFTITDVMPFTAYTCDLSFINVIGQGPSTQCTFQTARNLSYDSPKNFTSIPDQKSVLFSWMKPTSTNRVIISYNLTVTNLDESKLVTFIIELNSDERKTHKIVDGFSPYQNYTASVSASTINGAGPVAITEGRTLPDLPSSPHLIVTPVAINGLTIAYTVPVLNETTINVTWSPPSHPNGDITGFIVRIATDAITSSNNVAFAHGKALYTLIYGGLKARVPYYISVVAVNQVGVKNSATAIAFTKADSSVTVSPSNVQAMRIGDTIVLSWDPVTLEEAKGFFVYSIRLTPHDGSSSSASRQTNTRTTSAAYDTTSVNITDTKPQLAYTVSISVLLLTHVGLIEGPAFYISLTMSPTDGGSTDQGDAVLTIVMVVSMLIIILLLVVVCIIIVALHRKKFKKCKISRTNEGYSLMAITHASVAQNNVERINEYLYEPTNDEAVLQEEEETPVVGDSVDVIPIASCSPVYDTSPITGPDPSLNQGENERRENEEYENML</sequence>
<evidence type="ECO:0000259" key="5">
    <source>
        <dbReference type="PROSITE" id="PS50853"/>
    </source>
</evidence>
<keyword evidence="2" id="KW-1133">Transmembrane helix</keyword>
<dbReference type="InterPro" id="IPR003598">
    <property type="entry name" value="Ig_sub2"/>
</dbReference>
<dbReference type="CDD" id="cd00063">
    <property type="entry name" value="FN3"/>
    <property type="match status" value="3"/>
</dbReference>
<evidence type="ECO:0008006" key="7">
    <source>
        <dbReference type="Google" id="ProtNLM"/>
    </source>
</evidence>
<feature type="domain" description="Fibronectin type-III" evidence="5">
    <location>
        <begin position="1312"/>
        <end position="1410"/>
    </location>
</feature>
<dbReference type="EnsemblMetazoa" id="Aqu2.1.43057_001">
    <property type="protein sequence ID" value="Aqu2.1.43057_001"/>
    <property type="gene ID" value="Aqu2.1.43057"/>
</dbReference>
<evidence type="ECO:0000256" key="1">
    <source>
        <dbReference type="SAM" id="MobiDB-lite"/>
    </source>
</evidence>
<feature type="domain" description="Ig-like" evidence="4">
    <location>
        <begin position="998"/>
        <end position="1102"/>
    </location>
</feature>
<feature type="transmembrane region" description="Helical" evidence="2">
    <location>
        <begin position="1638"/>
        <end position="1665"/>
    </location>
</feature>
<feature type="signal peptide" evidence="3">
    <location>
        <begin position="1"/>
        <end position="17"/>
    </location>
</feature>
<dbReference type="SUPFAM" id="SSF49265">
    <property type="entry name" value="Fibronectin type III"/>
    <property type="match status" value="2"/>
</dbReference>
<dbReference type="SUPFAM" id="SSF48726">
    <property type="entry name" value="Immunoglobulin"/>
    <property type="match status" value="4"/>
</dbReference>
<feature type="domain" description="Ig-like" evidence="4">
    <location>
        <begin position="747"/>
        <end position="844"/>
    </location>
</feature>
<feature type="domain" description="Ig-like" evidence="4">
    <location>
        <begin position="505"/>
        <end position="608"/>
    </location>
</feature>
<dbReference type="PROSITE" id="PS50835">
    <property type="entry name" value="IG_LIKE"/>
    <property type="match status" value="9"/>
</dbReference>